<dbReference type="GO" id="GO:0031593">
    <property type="term" value="F:polyubiquitin modification-dependent protein binding"/>
    <property type="evidence" value="ECO:0007669"/>
    <property type="project" value="TreeGrafter"/>
</dbReference>
<dbReference type="OrthoDB" id="370103at2759"/>
<keyword evidence="5" id="KW-1133">Transmembrane helix</keyword>
<dbReference type="PROSITE" id="PS00674">
    <property type="entry name" value="AAA"/>
    <property type="match status" value="2"/>
</dbReference>
<keyword evidence="2" id="KW-0547">Nucleotide-binding</keyword>
<dbReference type="InterPro" id="IPR003338">
    <property type="entry name" value="CDC4_N-term_subdom"/>
</dbReference>
<dbReference type="Proteomes" id="UP000030697">
    <property type="component" value="Unassembled WGS sequence"/>
</dbReference>
<accession>W7JFA7</accession>
<feature type="compositionally biased region" description="Low complexity" evidence="4">
    <location>
        <begin position="252"/>
        <end position="267"/>
    </location>
</feature>
<dbReference type="GO" id="GO:0005634">
    <property type="term" value="C:nucleus"/>
    <property type="evidence" value="ECO:0007669"/>
    <property type="project" value="TreeGrafter"/>
</dbReference>
<keyword evidence="1" id="KW-0677">Repeat</keyword>
<dbReference type="GO" id="GO:0097352">
    <property type="term" value="P:autophagosome maturation"/>
    <property type="evidence" value="ECO:0007669"/>
    <property type="project" value="TreeGrafter"/>
</dbReference>
<dbReference type="FunFam" id="3.40.50.300:FF:000012">
    <property type="entry name" value="Transitional endoplasmic reticulum ATPase"/>
    <property type="match status" value="1"/>
</dbReference>
<dbReference type="InterPro" id="IPR003960">
    <property type="entry name" value="ATPase_AAA_CS"/>
</dbReference>
<feature type="region of interest" description="Disordered" evidence="4">
    <location>
        <begin position="874"/>
        <end position="907"/>
    </location>
</feature>
<dbReference type="SUPFAM" id="SSF54585">
    <property type="entry name" value="Cdc48 domain 2-like"/>
    <property type="match status" value="1"/>
</dbReference>
<feature type="region of interest" description="Disordered" evidence="4">
    <location>
        <begin position="250"/>
        <end position="330"/>
    </location>
</feature>
<dbReference type="GO" id="GO:0030970">
    <property type="term" value="P:retrograde protein transport, ER to cytosol"/>
    <property type="evidence" value="ECO:0007669"/>
    <property type="project" value="TreeGrafter"/>
</dbReference>
<feature type="region of interest" description="Disordered" evidence="4">
    <location>
        <begin position="829"/>
        <end position="852"/>
    </location>
</feature>
<dbReference type="Gene3D" id="3.10.330.10">
    <property type="match status" value="1"/>
</dbReference>
<dbReference type="GO" id="GO:0005829">
    <property type="term" value="C:cytosol"/>
    <property type="evidence" value="ECO:0007669"/>
    <property type="project" value="TreeGrafter"/>
</dbReference>
<dbReference type="InterPro" id="IPR027417">
    <property type="entry name" value="P-loop_NTPase"/>
</dbReference>
<dbReference type="Gene3D" id="2.40.40.20">
    <property type="match status" value="1"/>
</dbReference>
<dbReference type="PANTHER" id="PTHR23077:SF171">
    <property type="entry name" value="NUCLEAR VALOSIN-CONTAINING PROTEIN-LIKE"/>
    <property type="match status" value="1"/>
</dbReference>
<dbReference type="Gene3D" id="1.10.8.60">
    <property type="match status" value="2"/>
</dbReference>
<dbReference type="GO" id="GO:0034098">
    <property type="term" value="C:VCP-NPL4-UFD1 AAA ATPase complex"/>
    <property type="evidence" value="ECO:0007669"/>
    <property type="project" value="TreeGrafter"/>
</dbReference>
<dbReference type="SUPFAM" id="SSF50692">
    <property type="entry name" value="ADC-like"/>
    <property type="match status" value="1"/>
</dbReference>
<dbReference type="InterPro" id="IPR003959">
    <property type="entry name" value="ATPase_AAA_core"/>
</dbReference>
<evidence type="ECO:0000256" key="1">
    <source>
        <dbReference type="ARBA" id="ARBA00022737"/>
    </source>
</evidence>
<dbReference type="Gene3D" id="3.40.50.300">
    <property type="entry name" value="P-loop containing nucleotide triphosphate hydrolases"/>
    <property type="match status" value="2"/>
</dbReference>
<evidence type="ECO:0000256" key="5">
    <source>
        <dbReference type="SAM" id="Phobius"/>
    </source>
</evidence>
<gene>
    <name evidence="8" type="ORF">C923_01787</name>
</gene>
<organism evidence="8 9">
    <name type="scientific">Plasmodium falciparum UGT5.1</name>
    <dbReference type="NCBI Taxonomy" id="1237627"/>
    <lineage>
        <taxon>Eukaryota</taxon>
        <taxon>Sar</taxon>
        <taxon>Alveolata</taxon>
        <taxon>Apicomplexa</taxon>
        <taxon>Aconoidasida</taxon>
        <taxon>Haemosporida</taxon>
        <taxon>Plasmodiidae</taxon>
        <taxon>Plasmodium</taxon>
        <taxon>Plasmodium (Laverania)</taxon>
    </lineage>
</organism>
<proteinExistence type="predicted"/>
<dbReference type="Pfam" id="PF00004">
    <property type="entry name" value="AAA"/>
    <property type="match status" value="2"/>
</dbReference>
<evidence type="ECO:0000259" key="7">
    <source>
        <dbReference type="SMART" id="SM01073"/>
    </source>
</evidence>
<evidence type="ECO:0000256" key="2">
    <source>
        <dbReference type="ARBA" id="ARBA00022741"/>
    </source>
</evidence>
<name>W7JFA7_PLAFA</name>
<feature type="compositionally biased region" description="Basic and acidic residues" evidence="4">
    <location>
        <begin position="268"/>
        <end position="281"/>
    </location>
</feature>
<feature type="domain" description="AAA+ ATPase" evidence="6">
    <location>
        <begin position="982"/>
        <end position="1119"/>
    </location>
</feature>
<dbReference type="SMART" id="SM00382">
    <property type="entry name" value="AAA"/>
    <property type="match status" value="2"/>
</dbReference>
<dbReference type="PANTHER" id="PTHR23077">
    <property type="entry name" value="AAA-FAMILY ATPASE"/>
    <property type="match status" value="1"/>
</dbReference>
<protein>
    <recommendedName>
        <fullName evidence="10">AAA family ATPase, CDC48 subfamily</fullName>
    </recommendedName>
</protein>
<dbReference type="GO" id="GO:0051228">
    <property type="term" value="P:mitotic spindle disassembly"/>
    <property type="evidence" value="ECO:0007669"/>
    <property type="project" value="TreeGrafter"/>
</dbReference>
<evidence type="ECO:0008006" key="10">
    <source>
        <dbReference type="Google" id="ProtNLM"/>
    </source>
</evidence>
<evidence type="ECO:0000313" key="9">
    <source>
        <dbReference type="Proteomes" id="UP000030697"/>
    </source>
</evidence>
<dbReference type="InterPro" id="IPR050168">
    <property type="entry name" value="AAA_ATPase_domain"/>
</dbReference>
<dbReference type="EMBL" id="KE124490">
    <property type="protein sequence ID" value="EWC77557.1"/>
    <property type="molecule type" value="Genomic_DNA"/>
</dbReference>
<dbReference type="InterPro" id="IPR029067">
    <property type="entry name" value="CDC48_domain_2-like_sf"/>
</dbReference>
<keyword evidence="5" id="KW-0812">Transmembrane</keyword>
<feature type="compositionally biased region" description="Basic and acidic residues" evidence="4">
    <location>
        <begin position="897"/>
        <end position="907"/>
    </location>
</feature>
<sequence length="1244" mass="143764">MKVRKMHYPLFSFTEYLSCYIILYFFVFLPNYSYAININNYHNKNNLWNINNKWNNQQSNHFSNNRIGHFLWGSKIRKNPLASISTSITTKKLENQKKKTNKNESYSNVNDKYEHNNNTAHFVQINYKNDQSNDTLSTYKNNNEMTVEGKPNNLASGEGKKEIHNTTQKILEKVDYFKEREKITNSYNNNNNNNKVIVTHDNKNHTNYINKVENKQSDDKIKNLNNKYIKKFKSHILQNDILGTISTMFWSGKKNNNGNVKKGIKNVPMDEKSYSPNDHDNNSNNSNNNNNNNNDNNNSNNNNNNNNDNNNSNNNNNNNNGGKNNSYYNEKTQKGVNDKETNFLLKALDSGKFPTYCLVENIDENLDNFDIYMSKEKMDELNINDGATVLLKGKKKREMLGIARLDRSLKKHYVVISFAMKKNLRLMHNDIIKIHPFMNAKRIRNVVLSPFSDTIPNLSREELEKAVIHPYLKNSYKPLRVNSNIYIYYKNNKIEFKVLKIISEESENEEFGCIGEHSQLTLAEEYLKREDYEENNDDITYEDLGGMKKQLNKIRELIELPLKYPEIFMSIGISAPKGVLMHGIPGTGKTSIAKAIANESNAYCYIINGPEIMSKHIGESEQKLRKIFKKASEKTPCIIFIDEIDSIANKRSKSNNELEKRVVSQLLTLMDGLKKNNNVLVLAATNRPNSIDPALRRFGRFDREIEIPVPDEQGRYEILLTKTKKMKLDPDVNLRKIAKECHGYVGADLAQLCFEAAIQCIKEHIHFLDLDEEDFIEFMKISVDEDKKNMGNEPYGSSHTNNSNYINHLTESSNKLSYTNMFPLNRKNTLLQNDKNEMNKDSSYDKKTNALDNYKNDSTIDMEKKKNKKKSNFFFSNDDEETKNKNKTNVNQKKKKNPNDKLDKNERRIPAYILNKLTIKAKHFQHALNICNPSSLRERQVQIPTVTWNDIGGMNEVKEQLKETILYPLEYKHLYNKFNSNYNKGILLYGPPGCGKTLLAKAIANECKANFISVKGPELLTMWFGESEANVRDLFDKARAASPCIIFFDEIDSLAKERNSNTNNDASDRVINQILTEIDGINEKKTIFIIAATNRPDILDKALTRPGRLDKLIYISLPDLKSRYSIFKAILKNTPLNEDVDIHDMAKRTEGFSGADITNLCQSAVNEAIKETIHLLNIRKKEQEEQRKKNKNSFKIDDTDTYDPVPTLSKKHFDLAFKNARISIQPEDVLKYEKFKEKLSLQDF</sequence>
<feature type="domain" description="CDC48 N-terminal subdomain" evidence="7">
    <location>
        <begin position="356"/>
        <end position="440"/>
    </location>
</feature>
<evidence type="ECO:0000256" key="4">
    <source>
        <dbReference type="SAM" id="MobiDB-lite"/>
    </source>
</evidence>
<dbReference type="AlphaFoldDB" id="W7JFA7"/>
<dbReference type="GO" id="GO:0005524">
    <property type="term" value="F:ATP binding"/>
    <property type="evidence" value="ECO:0007669"/>
    <property type="project" value="UniProtKB-KW"/>
</dbReference>
<feature type="compositionally biased region" description="Polar residues" evidence="4">
    <location>
        <begin position="321"/>
        <end position="330"/>
    </location>
</feature>
<dbReference type="InterPro" id="IPR003593">
    <property type="entry name" value="AAA+_ATPase"/>
</dbReference>
<dbReference type="FunFam" id="3.40.50.300:FF:000018">
    <property type="entry name" value="Cell division control 48"/>
    <property type="match status" value="1"/>
</dbReference>
<keyword evidence="5" id="KW-0472">Membrane</keyword>
<evidence type="ECO:0000259" key="6">
    <source>
        <dbReference type="SMART" id="SM00382"/>
    </source>
</evidence>
<reference evidence="8 9" key="1">
    <citation type="submission" date="2013-02" db="EMBL/GenBank/DDBJ databases">
        <title>The Genome Sequence of Plasmodium falciparum UGT5.1.</title>
        <authorList>
            <consortium name="The Broad Institute Genome Sequencing Platform"/>
            <consortium name="The Broad Institute Genome Sequencing Center for Infectious Disease"/>
            <person name="Neafsey D."/>
            <person name="Cheeseman I."/>
            <person name="Volkman S."/>
            <person name="Adams J."/>
            <person name="Walker B."/>
            <person name="Young S.K."/>
            <person name="Zeng Q."/>
            <person name="Gargeya S."/>
            <person name="Fitzgerald M."/>
            <person name="Haas B."/>
            <person name="Abouelleil A."/>
            <person name="Alvarado L."/>
            <person name="Arachchi H.M."/>
            <person name="Berlin A.M."/>
            <person name="Chapman S.B."/>
            <person name="Dewar J."/>
            <person name="Goldberg J."/>
            <person name="Griggs A."/>
            <person name="Gujja S."/>
            <person name="Hansen M."/>
            <person name="Howarth C."/>
            <person name="Imamovic A."/>
            <person name="Larimer J."/>
            <person name="McCowan C."/>
            <person name="Murphy C."/>
            <person name="Neiman D."/>
            <person name="Pearson M."/>
            <person name="Priest M."/>
            <person name="Roberts A."/>
            <person name="Saif S."/>
            <person name="Shea T."/>
            <person name="Sisk P."/>
            <person name="Sykes S."/>
            <person name="Wortman J."/>
            <person name="Nusbaum C."/>
            <person name="Birren B."/>
        </authorList>
    </citation>
    <scope>NUCLEOTIDE SEQUENCE [LARGE SCALE GENOMIC DNA]</scope>
    <source>
        <strain evidence="8 9">UGT5.1</strain>
    </source>
</reference>
<dbReference type="Pfam" id="PF17862">
    <property type="entry name" value="AAA_lid_3"/>
    <property type="match status" value="2"/>
</dbReference>
<dbReference type="InterPro" id="IPR041569">
    <property type="entry name" value="AAA_lid_3"/>
</dbReference>
<dbReference type="InterPro" id="IPR009010">
    <property type="entry name" value="Asp_de-COase-like_dom_sf"/>
</dbReference>
<dbReference type="SUPFAM" id="SSF52540">
    <property type="entry name" value="P-loop containing nucleoside triphosphate hydrolases"/>
    <property type="match status" value="2"/>
</dbReference>
<evidence type="ECO:0000256" key="3">
    <source>
        <dbReference type="ARBA" id="ARBA00022840"/>
    </source>
</evidence>
<feature type="domain" description="AAA+ ATPase" evidence="6">
    <location>
        <begin position="575"/>
        <end position="711"/>
    </location>
</feature>
<dbReference type="SMART" id="SM01073">
    <property type="entry name" value="CDC48_N"/>
    <property type="match status" value="1"/>
</dbReference>
<dbReference type="GO" id="GO:0016887">
    <property type="term" value="F:ATP hydrolysis activity"/>
    <property type="evidence" value="ECO:0007669"/>
    <property type="project" value="InterPro"/>
</dbReference>
<feature type="transmembrane region" description="Helical" evidence="5">
    <location>
        <begin position="7"/>
        <end position="29"/>
    </location>
</feature>
<evidence type="ECO:0000313" key="8">
    <source>
        <dbReference type="EMBL" id="EWC77557.1"/>
    </source>
</evidence>
<feature type="compositionally biased region" description="Basic and acidic residues" evidence="4">
    <location>
        <begin position="834"/>
        <end position="849"/>
    </location>
</feature>
<dbReference type="CDD" id="cd19519">
    <property type="entry name" value="RecA-like_CDC48_r1-like"/>
    <property type="match status" value="1"/>
</dbReference>
<keyword evidence="3" id="KW-0067">ATP-binding</keyword>
<feature type="compositionally biased region" description="Low complexity" evidence="4">
    <location>
        <begin position="282"/>
        <end position="320"/>
    </location>
</feature>